<name>A0A0F9MEH3_9ZZZZ</name>
<protein>
    <submittedName>
        <fullName evidence="1">Uncharacterized protein</fullName>
    </submittedName>
</protein>
<dbReference type="AlphaFoldDB" id="A0A0F9MEH3"/>
<sequence>MAAPTLTVNGITFTFNEGDVSNVKPSIETRSEVTEIAGTGPMGAQIYDYDGVTKTITIVGNLTEAATTRTSSGTVKTILAQKQWLESLGQGSQNPITFTSTYDTQSVSQASGAASPYQAAFTGTICMVSKIDFDEVQGNPNKLSFTIILIVGIA</sequence>
<gene>
    <name evidence="1" type="ORF">LCGC14_1165050</name>
</gene>
<proteinExistence type="predicted"/>
<reference evidence="1" key="1">
    <citation type="journal article" date="2015" name="Nature">
        <title>Complex archaea that bridge the gap between prokaryotes and eukaryotes.</title>
        <authorList>
            <person name="Spang A."/>
            <person name="Saw J.H."/>
            <person name="Jorgensen S.L."/>
            <person name="Zaremba-Niedzwiedzka K."/>
            <person name="Martijn J."/>
            <person name="Lind A.E."/>
            <person name="van Eijk R."/>
            <person name="Schleper C."/>
            <person name="Guy L."/>
            <person name="Ettema T.J."/>
        </authorList>
    </citation>
    <scope>NUCLEOTIDE SEQUENCE</scope>
</reference>
<organism evidence="1">
    <name type="scientific">marine sediment metagenome</name>
    <dbReference type="NCBI Taxonomy" id="412755"/>
    <lineage>
        <taxon>unclassified sequences</taxon>
        <taxon>metagenomes</taxon>
        <taxon>ecological metagenomes</taxon>
    </lineage>
</organism>
<dbReference type="EMBL" id="LAZR01005712">
    <property type="protein sequence ID" value="KKM97741.1"/>
    <property type="molecule type" value="Genomic_DNA"/>
</dbReference>
<comment type="caution">
    <text evidence="1">The sequence shown here is derived from an EMBL/GenBank/DDBJ whole genome shotgun (WGS) entry which is preliminary data.</text>
</comment>
<accession>A0A0F9MEH3</accession>
<evidence type="ECO:0000313" key="1">
    <source>
        <dbReference type="EMBL" id="KKM97741.1"/>
    </source>
</evidence>